<dbReference type="InterPro" id="IPR032092">
    <property type="entry name" value="PilW"/>
</dbReference>
<reference evidence="2 3" key="1">
    <citation type="submission" date="2018-09" db="EMBL/GenBank/DDBJ databases">
        <title>Complete genome sequence of Cupriavidus oxalaticus T2, a bacterium capable of phenol tolerance and degradation.</title>
        <authorList>
            <person name="Yan J."/>
        </authorList>
    </citation>
    <scope>NUCLEOTIDE SEQUENCE [LARGE SCALE GENOMIC DNA]</scope>
    <source>
        <strain evidence="2 3">T2</strain>
    </source>
</reference>
<dbReference type="Pfam" id="PF16074">
    <property type="entry name" value="PilW"/>
    <property type="match status" value="1"/>
</dbReference>
<keyword evidence="1" id="KW-0812">Transmembrane</keyword>
<evidence type="ECO:0000256" key="1">
    <source>
        <dbReference type="SAM" id="Phobius"/>
    </source>
</evidence>
<evidence type="ECO:0000313" key="3">
    <source>
        <dbReference type="Proteomes" id="UP000325743"/>
    </source>
</evidence>
<dbReference type="EMBL" id="CP032519">
    <property type="protein sequence ID" value="QEZ47490.1"/>
    <property type="molecule type" value="Genomic_DNA"/>
</dbReference>
<name>A0A5P3VMN8_9BURK</name>
<accession>A0A5P3VMN8</accession>
<keyword evidence="1" id="KW-1133">Transmembrane helix</keyword>
<gene>
    <name evidence="2" type="ORF">D2917_25545</name>
</gene>
<evidence type="ECO:0000313" key="2">
    <source>
        <dbReference type="EMBL" id="QEZ47490.1"/>
    </source>
</evidence>
<dbReference type="AlphaFoldDB" id="A0A5P3VMN8"/>
<feature type="transmembrane region" description="Helical" evidence="1">
    <location>
        <begin position="21"/>
        <end position="43"/>
    </location>
</feature>
<keyword evidence="1" id="KW-0472">Membrane</keyword>
<evidence type="ECO:0008006" key="4">
    <source>
        <dbReference type="Google" id="ProtNLM"/>
    </source>
</evidence>
<organism evidence="2 3">
    <name type="scientific">Cupriavidus oxalaticus</name>
    <dbReference type="NCBI Taxonomy" id="96344"/>
    <lineage>
        <taxon>Bacteria</taxon>
        <taxon>Pseudomonadati</taxon>
        <taxon>Pseudomonadota</taxon>
        <taxon>Betaproteobacteria</taxon>
        <taxon>Burkholderiales</taxon>
        <taxon>Burkholderiaceae</taxon>
        <taxon>Cupriavidus</taxon>
    </lineage>
</organism>
<dbReference type="Proteomes" id="UP000325743">
    <property type="component" value="Chromosome 2"/>
</dbReference>
<dbReference type="GO" id="GO:0043683">
    <property type="term" value="P:type IV pilus assembly"/>
    <property type="evidence" value="ECO:0007669"/>
    <property type="project" value="InterPro"/>
</dbReference>
<proteinExistence type="predicted"/>
<protein>
    <recommendedName>
        <fullName evidence="4">Type IV pilus assembly protein PilW</fullName>
    </recommendedName>
</protein>
<dbReference type="RefSeq" id="WP_151072348.1">
    <property type="nucleotide sequence ID" value="NZ_CP032519.1"/>
</dbReference>
<sequence length="274" mass="29010">MRDRHAPALIRRRIASRGRSLVEIMIALVLSLLLLGSITAFYLTTQRSTRTQEGLRSADDGARWALSVLGDQLRLAGLGRVDLSLLSARPVTFDGAPVLGCEGGLADVGTGACVAPATANADAITVRYQRIDGSLASVTDCNGRAVPVARGVVENAFYVTGNTLMCRGSDGATMAASRAEPILDNVQDLQLSYGVAQDADSANVTQYQPASALAAADWSRVVSVRVCLLVADPSPVNADVATTYRDCADNVQNIADGRLRRRFTSSFALRNRVG</sequence>